<evidence type="ECO:0000313" key="2">
    <source>
        <dbReference type="Proteomes" id="UP000477311"/>
    </source>
</evidence>
<dbReference type="PRINTS" id="PR00413">
    <property type="entry name" value="HADHALOGNASE"/>
</dbReference>
<proteinExistence type="predicted"/>
<dbReference type="SUPFAM" id="SSF56784">
    <property type="entry name" value="HAD-like"/>
    <property type="match status" value="1"/>
</dbReference>
<name>A0A6M1RFY4_9BACT</name>
<dbReference type="RefSeq" id="WP_165106706.1">
    <property type="nucleotide sequence ID" value="NZ_JAAKYA010000042.1"/>
</dbReference>
<dbReference type="NCBIfam" id="TIGR01509">
    <property type="entry name" value="HAD-SF-IA-v3"/>
    <property type="match status" value="1"/>
</dbReference>
<protein>
    <submittedName>
        <fullName evidence="1">HAD family phosphatase</fullName>
    </submittedName>
</protein>
<dbReference type="PANTHER" id="PTHR43611">
    <property type="entry name" value="ALPHA-D-GLUCOSE 1-PHOSPHATE PHOSPHATASE"/>
    <property type="match status" value="1"/>
</dbReference>
<accession>A0A6M1RFY4</accession>
<evidence type="ECO:0000313" key="1">
    <source>
        <dbReference type="EMBL" id="NGO38958.1"/>
    </source>
</evidence>
<dbReference type="InterPro" id="IPR006439">
    <property type="entry name" value="HAD-SF_hydro_IA"/>
</dbReference>
<comment type="caution">
    <text evidence="1">The sequence shown here is derived from an EMBL/GenBank/DDBJ whole genome shotgun (WGS) entry which is preliminary data.</text>
</comment>
<dbReference type="InterPro" id="IPR023198">
    <property type="entry name" value="PGP-like_dom2"/>
</dbReference>
<gene>
    <name evidence="1" type="ORF">G4L39_06050</name>
</gene>
<dbReference type="CDD" id="cd02603">
    <property type="entry name" value="HAD_sEH-N_like"/>
    <property type="match status" value="1"/>
</dbReference>
<dbReference type="EMBL" id="JAAKYA010000042">
    <property type="protein sequence ID" value="NGO38958.1"/>
    <property type="molecule type" value="Genomic_DNA"/>
</dbReference>
<reference evidence="1 2" key="1">
    <citation type="submission" date="2020-02" db="EMBL/GenBank/DDBJ databases">
        <title>Draft genome sequence of Limisphaera ngatamarikiensis NGM72.4T, a thermophilic Verrucomicrobia grouped in subdivision 3.</title>
        <authorList>
            <person name="Carere C.R."/>
            <person name="Steen J."/>
            <person name="Hugenholtz P."/>
            <person name="Stott M.B."/>
        </authorList>
    </citation>
    <scope>NUCLEOTIDE SEQUENCE [LARGE SCALE GENOMIC DNA]</scope>
    <source>
        <strain evidence="1 2">NGM72.4</strain>
    </source>
</reference>
<keyword evidence="2" id="KW-1185">Reference proteome</keyword>
<dbReference type="Pfam" id="PF00702">
    <property type="entry name" value="Hydrolase"/>
    <property type="match status" value="1"/>
</dbReference>
<dbReference type="InterPro" id="IPR036412">
    <property type="entry name" value="HAD-like_sf"/>
</dbReference>
<dbReference type="AlphaFoldDB" id="A0A6M1RFY4"/>
<dbReference type="Proteomes" id="UP000477311">
    <property type="component" value="Unassembled WGS sequence"/>
</dbReference>
<dbReference type="Gene3D" id="3.40.50.1000">
    <property type="entry name" value="HAD superfamily/HAD-like"/>
    <property type="match status" value="1"/>
</dbReference>
<organism evidence="1 2">
    <name type="scientific">Limisphaera ngatamarikiensis</name>
    <dbReference type="NCBI Taxonomy" id="1324935"/>
    <lineage>
        <taxon>Bacteria</taxon>
        <taxon>Pseudomonadati</taxon>
        <taxon>Verrucomicrobiota</taxon>
        <taxon>Verrucomicrobiia</taxon>
        <taxon>Limisphaerales</taxon>
        <taxon>Limisphaeraceae</taxon>
        <taxon>Limisphaera</taxon>
    </lineage>
</organism>
<dbReference type="InterPro" id="IPR023214">
    <property type="entry name" value="HAD_sf"/>
</dbReference>
<dbReference type="PANTHER" id="PTHR43611:SF3">
    <property type="entry name" value="FLAVIN MONONUCLEOTIDE HYDROLASE 1, CHLOROPLATIC"/>
    <property type="match status" value="1"/>
</dbReference>
<dbReference type="Gene3D" id="1.10.150.240">
    <property type="entry name" value="Putative phosphatase, domain 2"/>
    <property type="match status" value="1"/>
</dbReference>
<sequence>MTTVRPEIVVFDLGKVLLDFDYRIAARRIAERSRATEIEVRDVLDSPDLLCRYESGRIGREEFFETVRARTGFRGDLAEFAHCFADIFWPIEPMVAVQARLRERGIPTWLFSNTNDLAMEHIRRHFPFVHNFDGVVLSYEVRSMKPAPGMYEVLERLTGRQGPQIAYLDDRPENVQAGLDRGWQAWVHTDPESSRQRLAELGLL</sequence>